<feature type="chain" id="PRO_5047087592" description="PrcB C-terminal domain-containing protein" evidence="1">
    <location>
        <begin position="23"/>
        <end position="183"/>
    </location>
</feature>
<reference evidence="2 3" key="1">
    <citation type="submission" date="2024-02" db="EMBL/GenBank/DDBJ databases">
        <title>Herpetosiphon gulosus NBRC 112829.</title>
        <authorList>
            <person name="Ichikawa N."/>
            <person name="Katano-Makiyama Y."/>
            <person name="Hidaka K."/>
        </authorList>
    </citation>
    <scope>NUCLEOTIDE SEQUENCE [LARGE SCALE GENOMIC DNA]</scope>
    <source>
        <strain evidence="2 3">NBRC 112829</strain>
    </source>
</reference>
<keyword evidence="1" id="KW-0732">Signal</keyword>
<name>A0ABP9X564_9CHLR</name>
<dbReference type="EMBL" id="BAABRU010000020">
    <property type="protein sequence ID" value="GAA5530540.1"/>
    <property type="molecule type" value="Genomic_DNA"/>
</dbReference>
<accession>A0ABP9X564</accession>
<evidence type="ECO:0000256" key="1">
    <source>
        <dbReference type="SAM" id="SignalP"/>
    </source>
</evidence>
<comment type="caution">
    <text evidence="2">The sequence shown here is derived from an EMBL/GenBank/DDBJ whole genome shotgun (WGS) entry which is preliminary data.</text>
</comment>
<dbReference type="RefSeq" id="WP_345724141.1">
    <property type="nucleotide sequence ID" value="NZ_BAABRU010000020.1"/>
</dbReference>
<gene>
    <name evidence="2" type="ORF">Hgul01_04359</name>
</gene>
<organism evidence="2 3">
    <name type="scientific">Herpetosiphon gulosus</name>
    <dbReference type="NCBI Taxonomy" id="1973496"/>
    <lineage>
        <taxon>Bacteria</taxon>
        <taxon>Bacillati</taxon>
        <taxon>Chloroflexota</taxon>
        <taxon>Chloroflexia</taxon>
        <taxon>Herpetosiphonales</taxon>
        <taxon>Herpetosiphonaceae</taxon>
        <taxon>Herpetosiphon</taxon>
    </lineage>
</organism>
<dbReference type="Proteomes" id="UP001428290">
    <property type="component" value="Unassembled WGS sequence"/>
</dbReference>
<dbReference type="PROSITE" id="PS51257">
    <property type="entry name" value="PROKAR_LIPOPROTEIN"/>
    <property type="match status" value="1"/>
</dbReference>
<evidence type="ECO:0000313" key="2">
    <source>
        <dbReference type="EMBL" id="GAA5530540.1"/>
    </source>
</evidence>
<evidence type="ECO:0000313" key="3">
    <source>
        <dbReference type="Proteomes" id="UP001428290"/>
    </source>
</evidence>
<proteinExistence type="predicted"/>
<evidence type="ECO:0008006" key="4">
    <source>
        <dbReference type="Google" id="ProtNLM"/>
    </source>
</evidence>
<keyword evidence="3" id="KW-1185">Reference proteome</keyword>
<feature type="signal peptide" evidence="1">
    <location>
        <begin position="1"/>
        <end position="22"/>
    </location>
</feature>
<protein>
    <recommendedName>
        <fullName evidence="4">PrcB C-terminal domain-containing protein</fullName>
    </recommendedName>
</protein>
<sequence>MRTIFTLLLLILLAGCSSQQSVQVLPFTRLADLDDRHPALDDYPPAGAVLNLRFTQTTGQQTRLLEELPKYKEPFVNREAIQAVDMQTTIILSVFTSAYGHSGYWVKINEVQRDQQTLTVVVEYHPPSQGQFLTQAGPVMSISSIAIDRALLPPTDSLVTIRVVDQHQTEWIQQVYELKPYIE</sequence>